<keyword evidence="8" id="KW-0735">Signal-anchor</keyword>
<keyword evidence="12 16" id="KW-0119">Carbohydrate metabolism</keyword>
<evidence type="ECO:0000259" key="19">
    <source>
        <dbReference type="SMART" id="SM01217"/>
    </source>
</evidence>
<keyword evidence="9 18" id="KW-1133">Transmembrane helix</keyword>
<dbReference type="Proteomes" id="UP001307849">
    <property type="component" value="Unassembled WGS sequence"/>
</dbReference>
<evidence type="ECO:0000256" key="9">
    <source>
        <dbReference type="ARBA" id="ARBA00022989"/>
    </source>
</evidence>
<dbReference type="PANTHER" id="PTHR42715">
    <property type="entry name" value="BETA-GLUCOSIDASE"/>
    <property type="match status" value="1"/>
</dbReference>
<evidence type="ECO:0000256" key="4">
    <source>
        <dbReference type="ARBA" id="ARBA00005336"/>
    </source>
</evidence>
<comment type="similarity">
    <text evidence="4 16">Belongs to the glycosyl hydrolase 3 family.</text>
</comment>
<evidence type="ECO:0000256" key="10">
    <source>
        <dbReference type="ARBA" id="ARBA00023136"/>
    </source>
</evidence>
<dbReference type="InterPro" id="IPR001764">
    <property type="entry name" value="Glyco_hydro_3_N"/>
</dbReference>
<dbReference type="Gene3D" id="3.40.50.1700">
    <property type="entry name" value="Glycoside hydrolase family 3 C-terminal domain"/>
    <property type="match status" value="1"/>
</dbReference>
<evidence type="ECO:0000256" key="7">
    <source>
        <dbReference type="ARBA" id="ARBA00022801"/>
    </source>
</evidence>
<keyword evidence="11" id="KW-0325">Glycoprotein</keyword>
<dbReference type="InterPro" id="IPR036962">
    <property type="entry name" value="Glyco_hydro_3_N_sf"/>
</dbReference>
<dbReference type="InterPro" id="IPR017853">
    <property type="entry name" value="GH"/>
</dbReference>
<feature type="region of interest" description="Disordered" evidence="17">
    <location>
        <begin position="911"/>
        <end position="935"/>
    </location>
</feature>
<evidence type="ECO:0000256" key="13">
    <source>
        <dbReference type="ARBA" id="ARBA00023295"/>
    </source>
</evidence>
<keyword evidence="21" id="KW-1185">Reference proteome</keyword>
<dbReference type="Pfam" id="PF01915">
    <property type="entry name" value="Glyco_hydro_3_C"/>
    <property type="match status" value="1"/>
</dbReference>
<dbReference type="EMBL" id="JAVHJM010000001">
    <property type="protein sequence ID" value="KAK6520253.1"/>
    <property type="molecule type" value="Genomic_DNA"/>
</dbReference>
<evidence type="ECO:0000256" key="16">
    <source>
        <dbReference type="RuleBase" id="RU361161"/>
    </source>
</evidence>
<organism evidence="20 21">
    <name type="scientific">Arthrobotrys conoides</name>
    <dbReference type="NCBI Taxonomy" id="74498"/>
    <lineage>
        <taxon>Eukaryota</taxon>
        <taxon>Fungi</taxon>
        <taxon>Dikarya</taxon>
        <taxon>Ascomycota</taxon>
        <taxon>Pezizomycotina</taxon>
        <taxon>Orbiliomycetes</taxon>
        <taxon>Orbiliales</taxon>
        <taxon>Orbiliaceae</taxon>
        <taxon>Arthrobotrys</taxon>
    </lineage>
</organism>
<evidence type="ECO:0000256" key="12">
    <source>
        <dbReference type="ARBA" id="ARBA00023277"/>
    </source>
</evidence>
<proteinExistence type="inferred from homology"/>
<dbReference type="InterPro" id="IPR050288">
    <property type="entry name" value="Cellulose_deg_GH3"/>
</dbReference>
<keyword evidence="14 16" id="KW-0624">Polysaccharide degradation</keyword>
<name>A0AAN8NFV3_9PEZI</name>
<evidence type="ECO:0000256" key="18">
    <source>
        <dbReference type="SAM" id="Phobius"/>
    </source>
</evidence>
<dbReference type="Gene3D" id="3.20.20.300">
    <property type="entry name" value="Glycoside hydrolase, family 3, N-terminal domain"/>
    <property type="match status" value="1"/>
</dbReference>
<accession>A0AAN8NFV3</accession>
<keyword evidence="5" id="KW-1003">Cell membrane</keyword>
<comment type="function">
    <text evidence="15">Beta-glucosidases are one of a number of cellulolytic enzymes involved in the degradation of cellulosic biomass. Catalyzes the last step releasing glucose from the inhibitory cellobiose.</text>
</comment>
<feature type="transmembrane region" description="Helical" evidence="18">
    <location>
        <begin position="157"/>
        <end position="177"/>
    </location>
</feature>
<protein>
    <recommendedName>
        <fullName evidence="16">beta-glucosidase</fullName>
        <ecNumber evidence="16">3.2.1.21</ecNumber>
    </recommendedName>
</protein>
<comment type="caution">
    <text evidence="20">The sequence shown here is derived from an EMBL/GenBank/DDBJ whole genome shotgun (WGS) entry which is preliminary data.</text>
</comment>
<evidence type="ECO:0000313" key="20">
    <source>
        <dbReference type="EMBL" id="KAK6520253.1"/>
    </source>
</evidence>
<dbReference type="FunFam" id="3.20.20.300:FF:000002">
    <property type="entry name" value="Probable beta-glucosidase"/>
    <property type="match status" value="1"/>
</dbReference>
<dbReference type="PRINTS" id="PR00133">
    <property type="entry name" value="GLHYDRLASE3"/>
</dbReference>
<evidence type="ECO:0000256" key="8">
    <source>
        <dbReference type="ARBA" id="ARBA00022968"/>
    </source>
</evidence>
<evidence type="ECO:0000256" key="5">
    <source>
        <dbReference type="ARBA" id="ARBA00022475"/>
    </source>
</evidence>
<dbReference type="PROSITE" id="PS00775">
    <property type="entry name" value="GLYCOSYL_HYDROL_F3"/>
    <property type="match status" value="1"/>
</dbReference>
<dbReference type="Pfam" id="PF00933">
    <property type="entry name" value="Glyco_hydro_3"/>
    <property type="match status" value="1"/>
</dbReference>
<dbReference type="GO" id="GO:0005886">
    <property type="term" value="C:plasma membrane"/>
    <property type="evidence" value="ECO:0007669"/>
    <property type="project" value="UniProtKB-SubCell"/>
</dbReference>
<dbReference type="FunFam" id="3.40.50.1700:FF:000003">
    <property type="entry name" value="Probable beta-glucosidase"/>
    <property type="match status" value="1"/>
</dbReference>
<keyword evidence="10 18" id="KW-0472">Membrane</keyword>
<evidence type="ECO:0000256" key="11">
    <source>
        <dbReference type="ARBA" id="ARBA00023180"/>
    </source>
</evidence>
<evidence type="ECO:0000256" key="2">
    <source>
        <dbReference type="ARBA" id="ARBA00004401"/>
    </source>
</evidence>
<dbReference type="Gene3D" id="2.60.40.10">
    <property type="entry name" value="Immunoglobulins"/>
    <property type="match status" value="1"/>
</dbReference>
<dbReference type="SUPFAM" id="SSF52279">
    <property type="entry name" value="Beta-D-glucan exohydrolase, C-terminal domain"/>
    <property type="match status" value="1"/>
</dbReference>
<dbReference type="AlphaFoldDB" id="A0AAN8NFV3"/>
<dbReference type="InterPro" id="IPR002772">
    <property type="entry name" value="Glyco_hydro_3_C"/>
</dbReference>
<feature type="compositionally biased region" description="Basic and acidic residues" evidence="17">
    <location>
        <begin position="1"/>
        <end position="24"/>
    </location>
</feature>
<dbReference type="Pfam" id="PF14310">
    <property type="entry name" value="Fn3-like"/>
    <property type="match status" value="1"/>
</dbReference>
<feature type="compositionally biased region" description="Polar residues" evidence="17">
    <location>
        <begin position="25"/>
        <end position="53"/>
    </location>
</feature>
<dbReference type="InterPro" id="IPR036881">
    <property type="entry name" value="Glyco_hydro_3_C_sf"/>
</dbReference>
<comment type="subcellular location">
    <subcellularLocation>
        <location evidence="2">Cell membrane</location>
        <topology evidence="2">Single-pass type II membrane protein</topology>
    </subcellularLocation>
</comment>
<comment type="pathway">
    <text evidence="3 16">Glycan metabolism; cellulose degradation.</text>
</comment>
<dbReference type="PANTHER" id="PTHR42715:SF20">
    <property type="entry name" value="BETA-GLUCOSIDASE E-RELATED"/>
    <property type="match status" value="1"/>
</dbReference>
<dbReference type="SMART" id="SM01217">
    <property type="entry name" value="Fn3_like"/>
    <property type="match status" value="1"/>
</dbReference>
<keyword evidence="7 16" id="KW-0378">Hydrolase</keyword>
<keyword evidence="6 18" id="KW-0812">Transmembrane</keyword>
<evidence type="ECO:0000313" key="21">
    <source>
        <dbReference type="Proteomes" id="UP001307849"/>
    </source>
</evidence>
<gene>
    <name evidence="20" type="ORF">TWF506_000531</name>
</gene>
<dbReference type="InterPro" id="IPR013783">
    <property type="entry name" value="Ig-like_fold"/>
</dbReference>
<evidence type="ECO:0000256" key="15">
    <source>
        <dbReference type="ARBA" id="ARBA00024983"/>
    </source>
</evidence>
<dbReference type="SUPFAM" id="SSF51445">
    <property type="entry name" value="(Trans)glycosidases"/>
    <property type="match status" value="1"/>
</dbReference>
<keyword evidence="13 16" id="KW-0326">Glycosidase</keyword>
<evidence type="ECO:0000256" key="17">
    <source>
        <dbReference type="SAM" id="MobiDB-lite"/>
    </source>
</evidence>
<dbReference type="GO" id="GO:0009251">
    <property type="term" value="P:glucan catabolic process"/>
    <property type="evidence" value="ECO:0007669"/>
    <property type="project" value="TreeGrafter"/>
</dbReference>
<feature type="region of interest" description="Disordered" evidence="17">
    <location>
        <begin position="1"/>
        <end position="61"/>
    </location>
</feature>
<feature type="domain" description="Fibronectin type III-like" evidence="19">
    <location>
        <begin position="959"/>
        <end position="1038"/>
    </location>
</feature>
<evidence type="ECO:0000256" key="3">
    <source>
        <dbReference type="ARBA" id="ARBA00004987"/>
    </source>
</evidence>
<sequence>MSSAYRHEYLEPPHARRPFLHTDVDTSSNTALSTTAVGSSPEGTVYNNSSDQLLGQGGNRLPPPQRAVEIPPGEIDLIPPLRTGAYSVTPESERLVGGGVAGAGLGTFRSTKQESAAAVGGVGRGEVDQEERESEALENDEKASLFTRFTRRWRNPVLVGIIIMLLIGLILGLAIGLTKGQSKGGNNKIIVKSRPYYPSPRGGWVPSWQDAYEQAAKLVRDMDVPEKVNLTTGVGWSMGPCVGNTGSTKRIGSLCLQDGPAGIRFADDITAFPAGVTVAATWSKYHMYARGKALGAEARAKGVNVILGPCIGPLGRFPVGGRNWEGFGSDPYLQGVASGITIEAIQSEGVIATAKHYIGNEQERFRQVPEAHGQGWPNVTEALSSNIGDRTLHELYLWPFAEAVHAGVGAIMCSYNQVNNSYACQNSYLLNNVLKDELGFQGFVMSDWLAHHSGVASALAGMDMSMPGDAKSFLDGETYWGSFLTESVVNKTLPIERLDDMALRIVATWIKMGQHKDFPEVSFSSWTKLRDGFVYQGTFSGPMDVVNDFVDVRQNHSVIAQEIAAEGIVLLKNFNNSALPLNDKKLPRAIMIFGSDAGPSPNGPNGCIDRGCNQGTLGQGWGSGSVDYGYQITPLEAIQARLLGRRGKKPLVEYSLDDLDLGRASRLAETPGAKCFVFVSSDSGEAYLSSEGHLGDRNDLNLWHGGDDLIKTVAAKCNDTVVVVHSVGAVVMEEWINNPNVTAVLMAHLPASESGSSLVNVLWGDVPPSGHLPYTIGKTLEDYGPYGDILREPNGPVPQDNFKDGLDIDYRYFDTNGIEPRFEFGFGLSYTEFEYGNLTIQKVYQGNISSELPPPPDKIPVPKMDTKIPAPRDVIFPEGFNRLRNYHYPWLTRSQASAVEGLLGSDNKTEYPYPEGWNAEPRSNPPPGGGGEGGHPALYDVLFHVDIDVKNIGKKPGKTVPQLYVTFPDGVGVYTPFRQLRGFEKVGVGPGESVTVGFDIRRKDISVWDEVSGKGWYIPSVKGKAVGEGYTIWVGQSSRRGGIEGKTTD</sequence>
<dbReference type="InterPro" id="IPR026891">
    <property type="entry name" value="Fn3-like"/>
</dbReference>
<evidence type="ECO:0000256" key="14">
    <source>
        <dbReference type="ARBA" id="ARBA00023326"/>
    </source>
</evidence>
<evidence type="ECO:0000256" key="1">
    <source>
        <dbReference type="ARBA" id="ARBA00000448"/>
    </source>
</evidence>
<reference evidence="20 21" key="1">
    <citation type="submission" date="2019-10" db="EMBL/GenBank/DDBJ databases">
        <authorList>
            <person name="Palmer J.M."/>
        </authorList>
    </citation>
    <scope>NUCLEOTIDE SEQUENCE [LARGE SCALE GENOMIC DNA]</scope>
    <source>
        <strain evidence="20 21">TWF506</strain>
    </source>
</reference>
<dbReference type="EC" id="3.2.1.21" evidence="16"/>
<evidence type="ECO:0000256" key="6">
    <source>
        <dbReference type="ARBA" id="ARBA00022692"/>
    </source>
</evidence>
<dbReference type="InterPro" id="IPR019800">
    <property type="entry name" value="Glyco_hydro_3_AS"/>
</dbReference>
<dbReference type="GO" id="GO:0008422">
    <property type="term" value="F:beta-glucosidase activity"/>
    <property type="evidence" value="ECO:0007669"/>
    <property type="project" value="UniProtKB-EC"/>
</dbReference>
<comment type="catalytic activity">
    <reaction evidence="1 16">
        <text>Hydrolysis of terminal, non-reducing beta-D-glucosyl residues with release of beta-D-glucose.</text>
        <dbReference type="EC" id="3.2.1.21"/>
    </reaction>
</comment>